<dbReference type="AlphaFoldDB" id="A0A7W9CU70"/>
<dbReference type="EMBL" id="JACHOO010000002">
    <property type="protein sequence ID" value="MBB5751696.1"/>
    <property type="molecule type" value="Genomic_DNA"/>
</dbReference>
<dbReference type="Gene3D" id="3.30.720.120">
    <property type="match status" value="1"/>
</dbReference>
<dbReference type="SUPFAM" id="SSF54593">
    <property type="entry name" value="Glyoxalase/Bleomycin resistance protein/Dihydroxybiphenyl dioxygenase"/>
    <property type="match status" value="1"/>
</dbReference>
<evidence type="ECO:0000313" key="3">
    <source>
        <dbReference type="Proteomes" id="UP000523821"/>
    </source>
</evidence>
<dbReference type="Pfam" id="PF00903">
    <property type="entry name" value="Glyoxalase"/>
    <property type="match status" value="1"/>
</dbReference>
<dbReference type="InterPro" id="IPR037523">
    <property type="entry name" value="VOC_core"/>
</dbReference>
<keyword evidence="3" id="KW-1185">Reference proteome</keyword>
<proteinExistence type="predicted"/>
<accession>A0A7W9CU70</accession>
<gene>
    <name evidence="2" type="ORF">GGQ63_000748</name>
</gene>
<dbReference type="RefSeq" id="WP_183852690.1">
    <property type="nucleotide sequence ID" value="NZ_JACHOO010000002.1"/>
</dbReference>
<dbReference type="InterPro" id="IPR029068">
    <property type="entry name" value="Glyas_Bleomycin-R_OHBP_Dase"/>
</dbReference>
<sequence length="147" mass="15898">MTAEAAAREAEHAAPPRPAPALNGLVPYLQLDGAEKAAVFYETAFAAFRAFAMPADEKGRTMHIHLHVNGSSLMLSDPYPDYGHPFRPAQGYTLTLMVEDVDAWYERAIAAGCASVGPPADMFWGDRFATVKDPFGVEWAMNGPARG</sequence>
<name>A0A7W9CU70_9HYPH</name>
<evidence type="ECO:0000259" key="1">
    <source>
        <dbReference type="PROSITE" id="PS51819"/>
    </source>
</evidence>
<dbReference type="PANTHER" id="PTHR34109">
    <property type="entry name" value="BNAUNNG04460D PROTEIN-RELATED"/>
    <property type="match status" value="1"/>
</dbReference>
<dbReference type="Proteomes" id="UP000523821">
    <property type="component" value="Unassembled WGS sequence"/>
</dbReference>
<evidence type="ECO:0000313" key="2">
    <source>
        <dbReference type="EMBL" id="MBB5751696.1"/>
    </source>
</evidence>
<comment type="caution">
    <text evidence="2">The sequence shown here is derived from an EMBL/GenBank/DDBJ whole genome shotgun (WGS) entry which is preliminary data.</text>
</comment>
<dbReference type="PANTHER" id="PTHR34109:SF1">
    <property type="entry name" value="VOC DOMAIN-CONTAINING PROTEIN"/>
    <property type="match status" value="1"/>
</dbReference>
<dbReference type="InterPro" id="IPR004360">
    <property type="entry name" value="Glyas_Fos-R_dOase_dom"/>
</dbReference>
<dbReference type="CDD" id="cd07246">
    <property type="entry name" value="VOC_like"/>
    <property type="match status" value="1"/>
</dbReference>
<reference evidence="2 3" key="1">
    <citation type="submission" date="2020-08" db="EMBL/GenBank/DDBJ databases">
        <title>Genomic Encyclopedia of Type Strains, Phase IV (KMG-IV): sequencing the most valuable type-strain genomes for metagenomic binning, comparative biology and taxonomic classification.</title>
        <authorList>
            <person name="Goeker M."/>
        </authorList>
    </citation>
    <scope>NUCLEOTIDE SEQUENCE [LARGE SCALE GENOMIC DNA]</scope>
    <source>
        <strain evidence="2 3">DSM 16268</strain>
    </source>
</reference>
<dbReference type="PROSITE" id="PS51819">
    <property type="entry name" value="VOC"/>
    <property type="match status" value="1"/>
</dbReference>
<dbReference type="Gene3D" id="3.30.720.110">
    <property type="match status" value="1"/>
</dbReference>
<organism evidence="2 3">
    <name type="scientific">Prosthecomicrobium pneumaticum</name>
    <dbReference type="NCBI Taxonomy" id="81895"/>
    <lineage>
        <taxon>Bacteria</taxon>
        <taxon>Pseudomonadati</taxon>
        <taxon>Pseudomonadota</taxon>
        <taxon>Alphaproteobacteria</taxon>
        <taxon>Hyphomicrobiales</taxon>
        <taxon>Kaistiaceae</taxon>
        <taxon>Prosthecomicrobium</taxon>
    </lineage>
</organism>
<protein>
    <submittedName>
        <fullName evidence="2">Putative glyoxalase superfamily protein PhnB</fullName>
    </submittedName>
</protein>
<feature type="domain" description="VOC" evidence="1">
    <location>
        <begin position="21"/>
        <end position="144"/>
    </location>
</feature>